<keyword evidence="2" id="KW-1185">Reference proteome</keyword>
<accession>A0AAC9PPN7</accession>
<dbReference type="EMBL" id="CP016076">
    <property type="protein sequence ID" value="APU12245.1"/>
    <property type="molecule type" value="Genomic_DNA"/>
</dbReference>
<protein>
    <submittedName>
        <fullName evidence="1">Uncharacterized protein</fullName>
    </submittedName>
</protein>
<proteinExistence type="predicted"/>
<evidence type="ECO:0000313" key="1">
    <source>
        <dbReference type="EMBL" id="APU12245.1"/>
    </source>
</evidence>
<dbReference type="KEGG" id="acad:UA74_00730"/>
<dbReference type="AlphaFoldDB" id="A0AAC9PPN7"/>
<gene>
    <name evidence="1" type="ORF">UA74_00730</name>
</gene>
<reference evidence="2" key="1">
    <citation type="submission" date="2016-06" db="EMBL/GenBank/DDBJ databases">
        <title>Complete genome sequence of Actinoalloteichus fjordicus DSM 46855 (=ADI127-17), type strain of the new species Actinoalloteichus fjordicus.</title>
        <authorList>
            <person name="Ruckert C."/>
            <person name="Nouioui I."/>
            <person name="Willmese J."/>
            <person name="van Wezel G."/>
            <person name="Klenk H.-P."/>
            <person name="Kalinowski J."/>
            <person name="Zotchev S.B."/>
        </authorList>
    </citation>
    <scope>NUCLEOTIDE SEQUENCE [LARGE SCALE GENOMIC DNA]</scope>
    <source>
        <strain evidence="2">ADI127-7</strain>
    </source>
</reference>
<sequence>MLRGGPTVEQRLRLTATWFQTSRPAWTTEVTGFAGCAAILGVRTRHDHP</sequence>
<organism evidence="1 2">
    <name type="scientific">Actinoalloteichus fjordicus</name>
    <dbReference type="NCBI Taxonomy" id="1612552"/>
    <lineage>
        <taxon>Bacteria</taxon>
        <taxon>Bacillati</taxon>
        <taxon>Actinomycetota</taxon>
        <taxon>Actinomycetes</taxon>
        <taxon>Pseudonocardiales</taxon>
        <taxon>Pseudonocardiaceae</taxon>
        <taxon>Actinoalloteichus</taxon>
    </lineage>
</organism>
<dbReference type="Proteomes" id="UP000185511">
    <property type="component" value="Chromosome"/>
</dbReference>
<name>A0AAC9PPN7_9PSEU</name>
<evidence type="ECO:0000313" key="2">
    <source>
        <dbReference type="Proteomes" id="UP000185511"/>
    </source>
</evidence>